<keyword evidence="3" id="KW-0227">DNA damage</keyword>
<proteinExistence type="inferred from homology"/>
<dbReference type="GO" id="GO:0008233">
    <property type="term" value="F:peptidase activity"/>
    <property type="evidence" value="ECO:0007669"/>
    <property type="project" value="UniProtKB-KW"/>
</dbReference>
<evidence type="ECO:0000256" key="6">
    <source>
        <dbReference type="ARBA" id="ARBA00023125"/>
    </source>
</evidence>
<dbReference type="Gene3D" id="3.90.1680.10">
    <property type="entry name" value="SOS response associated peptidase-like"/>
    <property type="match status" value="1"/>
</dbReference>
<evidence type="ECO:0000256" key="4">
    <source>
        <dbReference type="ARBA" id="ARBA00022801"/>
    </source>
</evidence>
<keyword evidence="5" id="KW-0190">Covalent protein-DNA linkage</keyword>
<accession>A0A4R0XEN5</accession>
<dbReference type="EMBL" id="MWML01000249">
    <property type="protein sequence ID" value="TCG04471.1"/>
    <property type="molecule type" value="Genomic_DNA"/>
</dbReference>
<reference evidence="9 10" key="1">
    <citation type="submission" date="2017-02" db="EMBL/GenBank/DDBJ databases">
        <title>Paraburkholderia sophoroidis sp. nov. and Paraburkholderia steynii sp. nov. rhizobial symbionts of the fynbos legume Hypocalyptus sophoroides.</title>
        <authorList>
            <person name="Steenkamp E.T."/>
            <person name="Beukes C.W."/>
            <person name="Van Zyl E."/>
            <person name="Avontuur J."/>
            <person name="Chan W.Y."/>
            <person name="Hassen A."/>
            <person name="Palmer M."/>
            <person name="Mthombeni L."/>
            <person name="Phalane F."/>
            <person name="Sereme K."/>
            <person name="Venter S.N."/>
        </authorList>
    </citation>
    <scope>NUCLEOTIDE SEQUENCE [LARGE SCALE GENOMIC DNA]</scope>
    <source>
        <strain evidence="9 10">HC1.1ba</strain>
    </source>
</reference>
<evidence type="ECO:0000313" key="10">
    <source>
        <dbReference type="Proteomes" id="UP000294200"/>
    </source>
</evidence>
<dbReference type="GO" id="GO:0003697">
    <property type="term" value="F:single-stranded DNA binding"/>
    <property type="evidence" value="ECO:0007669"/>
    <property type="project" value="InterPro"/>
</dbReference>
<dbReference type="GO" id="GO:0016829">
    <property type="term" value="F:lyase activity"/>
    <property type="evidence" value="ECO:0007669"/>
    <property type="project" value="UniProtKB-KW"/>
</dbReference>
<dbReference type="Proteomes" id="UP000294200">
    <property type="component" value="Unassembled WGS sequence"/>
</dbReference>
<keyword evidence="6" id="KW-0238">DNA-binding</keyword>
<name>A0A4R0XEN5_9BURK</name>
<keyword evidence="4 8" id="KW-0378">Hydrolase</keyword>
<protein>
    <recommendedName>
        <fullName evidence="8">Abasic site processing protein</fullName>
        <ecNumber evidence="8">3.4.-.-</ecNumber>
    </recommendedName>
</protein>
<dbReference type="PANTHER" id="PTHR13604:SF0">
    <property type="entry name" value="ABASIC SITE PROCESSING PROTEIN HMCES"/>
    <property type="match status" value="1"/>
</dbReference>
<evidence type="ECO:0000313" key="9">
    <source>
        <dbReference type="EMBL" id="TCG04471.1"/>
    </source>
</evidence>
<organism evidence="9 10">
    <name type="scientific">Paraburkholderia steynii</name>
    <dbReference type="NCBI Taxonomy" id="1245441"/>
    <lineage>
        <taxon>Bacteria</taxon>
        <taxon>Pseudomonadati</taxon>
        <taxon>Pseudomonadota</taxon>
        <taxon>Betaproteobacteria</taxon>
        <taxon>Burkholderiales</taxon>
        <taxon>Burkholderiaceae</taxon>
        <taxon>Paraburkholderia</taxon>
    </lineage>
</organism>
<dbReference type="SUPFAM" id="SSF143081">
    <property type="entry name" value="BB1717-like"/>
    <property type="match status" value="1"/>
</dbReference>
<evidence type="ECO:0000256" key="5">
    <source>
        <dbReference type="ARBA" id="ARBA00023124"/>
    </source>
</evidence>
<keyword evidence="10" id="KW-1185">Reference proteome</keyword>
<keyword evidence="7" id="KW-0456">Lyase</keyword>
<evidence type="ECO:0000256" key="8">
    <source>
        <dbReference type="RuleBase" id="RU364100"/>
    </source>
</evidence>
<dbReference type="InterPro" id="IPR036590">
    <property type="entry name" value="SRAP-like"/>
</dbReference>
<dbReference type="GO" id="GO:0106300">
    <property type="term" value="P:protein-DNA covalent cross-linking repair"/>
    <property type="evidence" value="ECO:0007669"/>
    <property type="project" value="InterPro"/>
</dbReference>
<comment type="caution">
    <text evidence="9">The sequence shown here is derived from an EMBL/GenBank/DDBJ whole genome shotgun (WGS) entry which is preliminary data.</text>
</comment>
<dbReference type="InterPro" id="IPR003738">
    <property type="entry name" value="SRAP"/>
</dbReference>
<keyword evidence="2 8" id="KW-0645">Protease</keyword>
<evidence type="ECO:0000256" key="2">
    <source>
        <dbReference type="ARBA" id="ARBA00022670"/>
    </source>
</evidence>
<gene>
    <name evidence="9" type="ORF">BZM27_40710</name>
</gene>
<evidence type="ECO:0000256" key="1">
    <source>
        <dbReference type="ARBA" id="ARBA00008136"/>
    </source>
</evidence>
<evidence type="ECO:0000256" key="7">
    <source>
        <dbReference type="ARBA" id="ARBA00023239"/>
    </source>
</evidence>
<dbReference type="AlphaFoldDB" id="A0A4R0XEN5"/>
<evidence type="ECO:0000256" key="3">
    <source>
        <dbReference type="ARBA" id="ARBA00022763"/>
    </source>
</evidence>
<dbReference type="PANTHER" id="PTHR13604">
    <property type="entry name" value="DC12-RELATED"/>
    <property type="match status" value="1"/>
</dbReference>
<dbReference type="Pfam" id="PF02586">
    <property type="entry name" value="SRAP"/>
    <property type="match status" value="1"/>
</dbReference>
<dbReference type="EC" id="3.4.-.-" evidence="8"/>
<sequence length="205" mass="23506">MCTSYEANPNDVRWDTISLFPRPVFDYKPEIYKDYFAPIFRRGGDSFETVTASFGIVPRRHIPPGVKVFDTMNARSESVEQKRSFSGAWKNLQHCLIPCRTFFEPNYETGKAVRWKIGMANGESLAIAGLWRQWKEVDGSLSLAFTMLTVNAEDHPLMKRFHKPGDEKRSVAIVPQTEFADWLSCKSTDEARSFLQLYPVEAMHA</sequence>
<comment type="similarity">
    <text evidence="1 8">Belongs to the SOS response-associated peptidase family.</text>
</comment>
<dbReference type="GO" id="GO:0006508">
    <property type="term" value="P:proteolysis"/>
    <property type="evidence" value="ECO:0007669"/>
    <property type="project" value="UniProtKB-KW"/>
</dbReference>